<dbReference type="EMBL" id="MTKT01003953">
    <property type="protein sequence ID" value="OWM73361.1"/>
    <property type="molecule type" value="Genomic_DNA"/>
</dbReference>
<organism evidence="2 3">
    <name type="scientific">Punica granatum</name>
    <name type="common">Pomegranate</name>
    <dbReference type="NCBI Taxonomy" id="22663"/>
    <lineage>
        <taxon>Eukaryota</taxon>
        <taxon>Viridiplantae</taxon>
        <taxon>Streptophyta</taxon>
        <taxon>Embryophyta</taxon>
        <taxon>Tracheophyta</taxon>
        <taxon>Spermatophyta</taxon>
        <taxon>Magnoliopsida</taxon>
        <taxon>eudicotyledons</taxon>
        <taxon>Gunneridae</taxon>
        <taxon>Pentapetalae</taxon>
        <taxon>rosids</taxon>
        <taxon>malvids</taxon>
        <taxon>Myrtales</taxon>
        <taxon>Lythraceae</taxon>
        <taxon>Punica</taxon>
    </lineage>
</organism>
<keyword evidence="1" id="KW-0732">Signal</keyword>
<evidence type="ECO:0008006" key="4">
    <source>
        <dbReference type="Google" id="ProtNLM"/>
    </source>
</evidence>
<dbReference type="AlphaFoldDB" id="A0A218WM89"/>
<protein>
    <recommendedName>
        <fullName evidence="4">CLAVATA3/ESR (CLE)-related protein 5-like</fullName>
    </recommendedName>
</protein>
<sequence length="88" mass="9641">MTHTSNSIRGFRFLSVLLFALLLLFSTSQGRILLSPALMSTPMRAAARSSHQLMQDLGFNIGDLDDPRRALASEERVAPGGPDPQHHV</sequence>
<dbReference type="Proteomes" id="UP000197138">
    <property type="component" value="Unassembled WGS sequence"/>
</dbReference>
<evidence type="ECO:0000256" key="1">
    <source>
        <dbReference type="SAM" id="SignalP"/>
    </source>
</evidence>
<evidence type="ECO:0000313" key="3">
    <source>
        <dbReference type="Proteomes" id="UP000197138"/>
    </source>
</evidence>
<proteinExistence type="predicted"/>
<name>A0A218WM89_PUNGR</name>
<reference evidence="3" key="1">
    <citation type="journal article" date="2017" name="Plant J.">
        <title>The pomegranate (Punica granatum L.) genome and the genomics of punicalagin biosynthesis.</title>
        <authorList>
            <person name="Qin G."/>
            <person name="Xu C."/>
            <person name="Ming R."/>
            <person name="Tang H."/>
            <person name="Guyot R."/>
            <person name="Kramer E.M."/>
            <person name="Hu Y."/>
            <person name="Yi X."/>
            <person name="Qi Y."/>
            <person name="Xu X."/>
            <person name="Gao Z."/>
            <person name="Pan H."/>
            <person name="Jian J."/>
            <person name="Tian Y."/>
            <person name="Yue Z."/>
            <person name="Xu Y."/>
        </authorList>
    </citation>
    <scope>NUCLEOTIDE SEQUENCE [LARGE SCALE GENOMIC DNA]</scope>
    <source>
        <strain evidence="3">cv. Dabenzi</strain>
    </source>
</reference>
<evidence type="ECO:0000313" key="2">
    <source>
        <dbReference type="EMBL" id="OWM73361.1"/>
    </source>
</evidence>
<comment type="caution">
    <text evidence="2">The sequence shown here is derived from an EMBL/GenBank/DDBJ whole genome shotgun (WGS) entry which is preliminary data.</text>
</comment>
<accession>A0A218WM89</accession>
<feature type="signal peptide" evidence="1">
    <location>
        <begin position="1"/>
        <end position="30"/>
    </location>
</feature>
<gene>
    <name evidence="2" type="ORF">CDL15_Pgr001475</name>
</gene>
<feature type="chain" id="PRO_5012465545" description="CLAVATA3/ESR (CLE)-related protein 5-like" evidence="1">
    <location>
        <begin position="31"/>
        <end position="88"/>
    </location>
</feature>